<evidence type="ECO:0000313" key="2">
    <source>
        <dbReference type="Proteomes" id="UP000552883"/>
    </source>
</evidence>
<dbReference type="RefSeq" id="WP_153981517.1">
    <property type="nucleotide sequence ID" value="NZ_BAAANZ010000002.1"/>
</dbReference>
<dbReference type="EMBL" id="JACHBS010000001">
    <property type="protein sequence ID" value="MBB5618442.1"/>
    <property type="molecule type" value="Genomic_DNA"/>
</dbReference>
<keyword evidence="2" id="KW-1185">Reference proteome</keyword>
<protein>
    <submittedName>
        <fullName evidence="1">Uncharacterized protein</fullName>
    </submittedName>
</protein>
<dbReference type="OrthoDB" id="9956039at2"/>
<gene>
    <name evidence="1" type="ORF">BJ959_001938</name>
</gene>
<comment type="caution">
    <text evidence="1">The sequence shown here is derived from an EMBL/GenBank/DDBJ whole genome shotgun (WGS) entry which is preliminary data.</text>
</comment>
<dbReference type="Proteomes" id="UP000552883">
    <property type="component" value="Unassembled WGS sequence"/>
</dbReference>
<accession>A0A840XIZ3</accession>
<dbReference type="AlphaFoldDB" id="A0A840XIZ3"/>
<reference evidence="1 2" key="1">
    <citation type="submission" date="2020-08" db="EMBL/GenBank/DDBJ databases">
        <title>Sequencing the genomes of 1000 actinobacteria strains.</title>
        <authorList>
            <person name="Klenk H.-P."/>
        </authorList>
    </citation>
    <scope>NUCLEOTIDE SEQUENCE [LARGE SCALE GENOMIC DNA]</scope>
    <source>
        <strain evidence="1 2">DSM 23889</strain>
    </source>
</reference>
<name>A0A840XIZ3_9MICO</name>
<proteinExistence type="predicted"/>
<sequence>MSTTVRVLAAPDWADPVASEVYVRTFHDDPELDEYEERLTVWRSADASPNPAAVARLECTDTRRSIEPRFELGTTAGTLSLSATSLELIYVPTAADARALAEAATALAALLDDLERRPRA</sequence>
<organism evidence="1 2">
    <name type="scientific">Microcella frigidaquae</name>
    <dbReference type="NCBI Taxonomy" id="424758"/>
    <lineage>
        <taxon>Bacteria</taxon>
        <taxon>Bacillati</taxon>
        <taxon>Actinomycetota</taxon>
        <taxon>Actinomycetes</taxon>
        <taxon>Micrococcales</taxon>
        <taxon>Microbacteriaceae</taxon>
        <taxon>Microcella</taxon>
    </lineage>
</organism>
<evidence type="ECO:0000313" key="1">
    <source>
        <dbReference type="EMBL" id="MBB5618442.1"/>
    </source>
</evidence>